<dbReference type="SMART" id="SM00273">
    <property type="entry name" value="ENTH"/>
    <property type="match status" value="1"/>
</dbReference>
<dbReference type="Gene3D" id="1.20.58.150">
    <property type="entry name" value="ANTH domain"/>
    <property type="match status" value="1"/>
</dbReference>
<dbReference type="InterPro" id="IPR048050">
    <property type="entry name" value="ANTH_N_plant"/>
</dbReference>
<accession>A0AAW1J4U3</accession>
<dbReference type="GO" id="GO:0030136">
    <property type="term" value="C:clathrin-coated vesicle"/>
    <property type="evidence" value="ECO:0007669"/>
    <property type="project" value="UniProtKB-SubCell"/>
</dbReference>
<evidence type="ECO:0000313" key="12">
    <source>
        <dbReference type="Proteomes" id="UP001443914"/>
    </source>
</evidence>
<dbReference type="InterPro" id="IPR008942">
    <property type="entry name" value="ENTH_VHS"/>
</dbReference>
<dbReference type="EMBL" id="JBDFQZ010000008">
    <property type="protein sequence ID" value="KAK9697965.1"/>
    <property type="molecule type" value="Genomic_DNA"/>
</dbReference>
<reference evidence="11" key="1">
    <citation type="submission" date="2024-03" db="EMBL/GenBank/DDBJ databases">
        <title>WGS assembly of Saponaria officinalis var. Norfolk2.</title>
        <authorList>
            <person name="Jenkins J."/>
            <person name="Shu S."/>
            <person name="Grimwood J."/>
            <person name="Barry K."/>
            <person name="Goodstein D."/>
            <person name="Schmutz J."/>
            <person name="Leebens-Mack J."/>
            <person name="Osbourn A."/>
        </authorList>
    </citation>
    <scope>NUCLEOTIDE SEQUENCE [LARGE SCALE GENOMIC DNA]</scope>
    <source>
        <strain evidence="11">JIC</strain>
    </source>
</reference>
<keyword evidence="5" id="KW-0333">Golgi apparatus</keyword>
<dbReference type="InterPro" id="IPR045192">
    <property type="entry name" value="AP180-like"/>
</dbReference>
<dbReference type="GO" id="GO:0005794">
    <property type="term" value="C:Golgi apparatus"/>
    <property type="evidence" value="ECO:0007669"/>
    <property type="project" value="UniProtKB-SubCell"/>
</dbReference>
<dbReference type="GO" id="GO:0032050">
    <property type="term" value="F:clathrin heavy chain binding"/>
    <property type="evidence" value="ECO:0007669"/>
    <property type="project" value="TreeGrafter"/>
</dbReference>
<organism evidence="11 12">
    <name type="scientific">Saponaria officinalis</name>
    <name type="common">Common soapwort</name>
    <name type="synonym">Lychnis saponaria</name>
    <dbReference type="NCBI Taxonomy" id="3572"/>
    <lineage>
        <taxon>Eukaryota</taxon>
        <taxon>Viridiplantae</taxon>
        <taxon>Streptophyta</taxon>
        <taxon>Embryophyta</taxon>
        <taxon>Tracheophyta</taxon>
        <taxon>Spermatophyta</taxon>
        <taxon>Magnoliopsida</taxon>
        <taxon>eudicotyledons</taxon>
        <taxon>Gunneridae</taxon>
        <taxon>Pentapetalae</taxon>
        <taxon>Caryophyllales</taxon>
        <taxon>Caryophyllaceae</taxon>
        <taxon>Caryophylleae</taxon>
        <taxon>Saponaria</taxon>
    </lineage>
</organism>
<feature type="domain" description="ENTH" evidence="10">
    <location>
        <begin position="1"/>
        <end position="116"/>
    </location>
</feature>
<dbReference type="InterPro" id="IPR011417">
    <property type="entry name" value="ANTH_dom"/>
</dbReference>
<dbReference type="Proteomes" id="UP001443914">
    <property type="component" value="Unassembled WGS sequence"/>
</dbReference>
<keyword evidence="4" id="KW-0254">Endocytosis</keyword>
<proteinExistence type="predicted"/>
<dbReference type="GO" id="GO:0006900">
    <property type="term" value="P:vesicle budding from membrane"/>
    <property type="evidence" value="ECO:0007669"/>
    <property type="project" value="TreeGrafter"/>
</dbReference>
<dbReference type="InterPro" id="IPR013809">
    <property type="entry name" value="ENTH"/>
</dbReference>
<evidence type="ECO:0000313" key="11">
    <source>
        <dbReference type="EMBL" id="KAK9697965.1"/>
    </source>
</evidence>
<sequence>MFFPCCSAIFAAVSATRPRADVMYCIDSLIRRLSKTRNWAMALKVLIVIHRSLREVGPTFLEEVINYKRSRNFVLNMSHFRDDSSARALDYSAWVRAYAMFLEKRLECFRVLKYDVETEGLRTKDLNAVDFLEQLPALQQLLHRVLGCHPEGAAVHNNVIQLSFSMVASESTKIYGAVSDGIINLVDKFFEMQRHDAIKVLDIYRRAGQQAEKLSEFYEFCKIIDVGRGERFIKIEQPPASFLHAMEEYVNEAPSESTFPKEHQVVDEKSIVVLEIGDDGIIDVNEEQPPSPPPKPLKESLMADEFPDLLSFDEPNPVDSDLDEKYVLARVVPVGDVSITTPAPNLQNGAAEWELALVTTPSSDKSATTATKLAGGLDKVTLDSLYDDAMRKDNQPASYNPWEPELLTTSRSTQAHNPFSASNAVATVTNQQQAFLSQHEPTATHYEPLREPLWSRNAGSSL</sequence>
<keyword evidence="12" id="KW-1185">Reference proteome</keyword>
<evidence type="ECO:0000256" key="7">
    <source>
        <dbReference type="ARBA" id="ARBA00023176"/>
    </source>
</evidence>
<dbReference type="SUPFAM" id="SSF89009">
    <property type="entry name" value="GAT-like domain"/>
    <property type="match status" value="1"/>
</dbReference>
<dbReference type="GO" id="GO:0005545">
    <property type="term" value="F:1-phosphatidylinositol binding"/>
    <property type="evidence" value="ECO:0007669"/>
    <property type="project" value="InterPro"/>
</dbReference>
<gene>
    <name evidence="11" type="ORF">RND81_08G073500</name>
</gene>
<comment type="subcellular location">
    <subcellularLocation>
        <location evidence="1">Cytoplasmic vesicle</location>
        <location evidence="1">Clathrin-coated vesicle</location>
    </subcellularLocation>
    <subcellularLocation>
        <location evidence="2">Golgi apparatus</location>
    </subcellularLocation>
    <subcellularLocation>
        <location evidence="3">Membrane</location>
        <location evidence="3">Clathrin-coated pit</location>
    </subcellularLocation>
</comment>
<dbReference type="GO" id="GO:0072583">
    <property type="term" value="P:clathrin-dependent endocytosis"/>
    <property type="evidence" value="ECO:0007669"/>
    <property type="project" value="InterPro"/>
</dbReference>
<evidence type="ECO:0000256" key="3">
    <source>
        <dbReference type="ARBA" id="ARBA00004600"/>
    </source>
</evidence>
<dbReference type="PANTHER" id="PTHR22951:SF32">
    <property type="entry name" value="OS06G0175500 PROTEIN"/>
    <property type="match status" value="1"/>
</dbReference>
<dbReference type="PANTHER" id="PTHR22951">
    <property type="entry name" value="CLATHRIN ASSEMBLY PROTEIN"/>
    <property type="match status" value="1"/>
</dbReference>
<evidence type="ECO:0000259" key="10">
    <source>
        <dbReference type="PROSITE" id="PS50942"/>
    </source>
</evidence>
<keyword evidence="6" id="KW-0472">Membrane</keyword>
<dbReference type="AlphaFoldDB" id="A0AAW1J4U3"/>
<evidence type="ECO:0000256" key="5">
    <source>
        <dbReference type="ARBA" id="ARBA00023034"/>
    </source>
</evidence>
<dbReference type="Pfam" id="PF07651">
    <property type="entry name" value="ANTH"/>
    <property type="match status" value="1"/>
</dbReference>
<dbReference type="SUPFAM" id="SSF48464">
    <property type="entry name" value="ENTH/VHS domain"/>
    <property type="match status" value="1"/>
</dbReference>
<name>A0AAW1J4U3_SAPOF</name>
<evidence type="ECO:0000256" key="2">
    <source>
        <dbReference type="ARBA" id="ARBA00004555"/>
    </source>
</evidence>
<dbReference type="CDD" id="cd03564">
    <property type="entry name" value="ANTH_N"/>
    <property type="match status" value="1"/>
</dbReference>
<evidence type="ECO:0000256" key="8">
    <source>
        <dbReference type="ARBA" id="ARBA00023329"/>
    </source>
</evidence>
<dbReference type="PROSITE" id="PS50942">
    <property type="entry name" value="ENTH"/>
    <property type="match status" value="1"/>
</dbReference>
<dbReference type="GO" id="GO:0005546">
    <property type="term" value="F:phosphatidylinositol-4,5-bisphosphate binding"/>
    <property type="evidence" value="ECO:0007669"/>
    <property type="project" value="TreeGrafter"/>
</dbReference>
<feature type="region of interest" description="Disordered" evidence="9">
    <location>
        <begin position="438"/>
        <end position="462"/>
    </location>
</feature>
<keyword evidence="7" id="KW-0168">Coated pit</keyword>
<evidence type="ECO:0000256" key="1">
    <source>
        <dbReference type="ARBA" id="ARBA00004132"/>
    </source>
</evidence>
<evidence type="ECO:0000256" key="4">
    <source>
        <dbReference type="ARBA" id="ARBA00022583"/>
    </source>
</evidence>
<evidence type="ECO:0000256" key="6">
    <source>
        <dbReference type="ARBA" id="ARBA00023136"/>
    </source>
</evidence>
<dbReference type="InterPro" id="IPR014712">
    <property type="entry name" value="ANTH_dom_sf"/>
</dbReference>
<keyword evidence="8" id="KW-0968">Cytoplasmic vesicle</keyword>
<comment type="caution">
    <text evidence="11">The sequence shown here is derived from an EMBL/GenBank/DDBJ whole genome shotgun (WGS) entry which is preliminary data.</text>
</comment>
<protein>
    <recommendedName>
        <fullName evidence="10">ENTH domain-containing protein</fullName>
    </recommendedName>
</protein>
<dbReference type="GO" id="GO:0048268">
    <property type="term" value="P:clathrin coat assembly"/>
    <property type="evidence" value="ECO:0007669"/>
    <property type="project" value="InterPro"/>
</dbReference>
<dbReference type="GO" id="GO:0000149">
    <property type="term" value="F:SNARE binding"/>
    <property type="evidence" value="ECO:0007669"/>
    <property type="project" value="TreeGrafter"/>
</dbReference>
<evidence type="ECO:0000256" key="9">
    <source>
        <dbReference type="SAM" id="MobiDB-lite"/>
    </source>
</evidence>
<dbReference type="Gene3D" id="1.25.40.90">
    <property type="match status" value="1"/>
</dbReference>
<dbReference type="FunFam" id="1.20.58.150:FF:000006">
    <property type="entry name" value="putative clathrin assembly protein At5g35200"/>
    <property type="match status" value="1"/>
</dbReference>
<dbReference type="GO" id="GO:0005905">
    <property type="term" value="C:clathrin-coated pit"/>
    <property type="evidence" value="ECO:0007669"/>
    <property type="project" value="UniProtKB-SubCell"/>
</dbReference>